<sequence>MKKIIILLLICHYKLLSQTPDLGKLKPENGNNLRYISIGSSLSAGVRNGGVYSAAQQTSFPNLVAQQMGIFNFRQALLEGNGSGYESVIVDKNNNLKFQKNAGLDDSKKLSKIIDEIDNLALPYLKILDIYEPRSDNNQFVDKKSFKYLDRLISTEEEEKISYLKYLSRVKKIDFFTYELGFHDYIQYVKSGGLGTSIIYMGARENYGEIELLNILTSKNAKGAMANIPDVLDFPIFRYNTLKKIQKANSTNEIFISYLAKSGVRIAKSLDIFLPTQNISDLMDNTIPDNQKLGLKPDSPLNDSDVLSIDEIETISVRGYNKAIIEPLSQKYQLPVVDLYSLYKSIFKGNYITDDGVLINPDYPSGNFFSSDGITPTALGQAVIANEFIKVMNSHFNAKIPLIQTIKFIEK</sequence>
<gene>
    <name evidence="1" type="ORF">VB798_03635</name>
</gene>
<evidence type="ECO:0008006" key="3">
    <source>
        <dbReference type="Google" id="ProtNLM"/>
    </source>
</evidence>
<dbReference type="EMBL" id="JAYGIM010000003">
    <property type="protein sequence ID" value="MEA5425647.1"/>
    <property type="molecule type" value="Genomic_DNA"/>
</dbReference>
<accession>A0ABU5SEC8</accession>
<dbReference type="Gene3D" id="3.40.50.1110">
    <property type="entry name" value="SGNH hydrolase"/>
    <property type="match status" value="1"/>
</dbReference>
<dbReference type="SUPFAM" id="SSF52266">
    <property type="entry name" value="SGNH hydrolase"/>
    <property type="match status" value="1"/>
</dbReference>
<dbReference type="InterPro" id="IPR036514">
    <property type="entry name" value="SGNH_hydro_sf"/>
</dbReference>
<evidence type="ECO:0000313" key="1">
    <source>
        <dbReference type="EMBL" id="MEA5425647.1"/>
    </source>
</evidence>
<dbReference type="Proteomes" id="UP001302222">
    <property type="component" value="Unassembled WGS sequence"/>
</dbReference>
<reference evidence="1 2" key="1">
    <citation type="submission" date="2023-12" db="EMBL/GenBank/DDBJ databases">
        <title>Novel species of the genus Arcicella isolated from rivers.</title>
        <authorList>
            <person name="Lu H."/>
        </authorList>
    </citation>
    <scope>NUCLEOTIDE SEQUENCE [LARGE SCALE GENOMIC DNA]</scope>
    <source>
        <strain evidence="1 2">DC25W</strain>
    </source>
</reference>
<dbReference type="RefSeq" id="WP_323256078.1">
    <property type="nucleotide sequence ID" value="NZ_JAYGIM010000003.1"/>
</dbReference>
<name>A0ABU5SEC8_9BACT</name>
<protein>
    <recommendedName>
        <fullName evidence="3">NADP-dependent oxidoreductase domain-containing protein</fullName>
    </recommendedName>
</protein>
<proteinExistence type="predicted"/>
<keyword evidence="2" id="KW-1185">Reference proteome</keyword>
<evidence type="ECO:0000313" key="2">
    <source>
        <dbReference type="Proteomes" id="UP001302222"/>
    </source>
</evidence>
<comment type="caution">
    <text evidence="1">The sequence shown here is derived from an EMBL/GenBank/DDBJ whole genome shotgun (WGS) entry which is preliminary data.</text>
</comment>
<organism evidence="1 2">
    <name type="scientific">Arcicella lustrica</name>
    <dbReference type="NCBI Taxonomy" id="2984196"/>
    <lineage>
        <taxon>Bacteria</taxon>
        <taxon>Pseudomonadati</taxon>
        <taxon>Bacteroidota</taxon>
        <taxon>Cytophagia</taxon>
        <taxon>Cytophagales</taxon>
        <taxon>Flectobacillaceae</taxon>
        <taxon>Arcicella</taxon>
    </lineage>
</organism>